<evidence type="ECO:0000256" key="6">
    <source>
        <dbReference type="ARBA" id="ARBA00022679"/>
    </source>
</evidence>
<comment type="catalytic activity">
    <reaction evidence="1">
        <text>ATP + protein L-histidine = ADP + protein N-phospho-L-histidine.</text>
        <dbReference type="EC" id="2.7.13.3"/>
    </reaction>
</comment>
<keyword evidence="12" id="KW-0902">Two-component regulatory system</keyword>
<dbReference type="Gene3D" id="3.30.450.20">
    <property type="entry name" value="PAS domain"/>
    <property type="match status" value="1"/>
</dbReference>
<protein>
    <recommendedName>
        <fullName evidence="3">histidine kinase</fullName>
        <ecNumber evidence="3">2.7.13.3</ecNumber>
    </recommendedName>
</protein>
<dbReference type="AlphaFoldDB" id="A0A7U4DQD5"/>
<dbReference type="CDD" id="cd00082">
    <property type="entry name" value="HisKA"/>
    <property type="match status" value="1"/>
</dbReference>
<keyword evidence="10" id="KW-0067">ATP-binding</keyword>
<dbReference type="PANTHER" id="PTHR43065">
    <property type="entry name" value="SENSOR HISTIDINE KINASE"/>
    <property type="match status" value="1"/>
</dbReference>
<gene>
    <name evidence="16" type="ordered locus">Despr_2850</name>
</gene>
<evidence type="ECO:0000256" key="10">
    <source>
        <dbReference type="ARBA" id="ARBA00022840"/>
    </source>
</evidence>
<dbReference type="Proteomes" id="UP000006365">
    <property type="component" value="Chromosome"/>
</dbReference>
<keyword evidence="4" id="KW-1003">Cell membrane</keyword>
<evidence type="ECO:0000256" key="1">
    <source>
        <dbReference type="ARBA" id="ARBA00000085"/>
    </source>
</evidence>
<evidence type="ECO:0000256" key="8">
    <source>
        <dbReference type="ARBA" id="ARBA00022741"/>
    </source>
</evidence>
<dbReference type="GO" id="GO:0000155">
    <property type="term" value="F:phosphorelay sensor kinase activity"/>
    <property type="evidence" value="ECO:0007669"/>
    <property type="project" value="InterPro"/>
</dbReference>
<dbReference type="Pfam" id="PF02518">
    <property type="entry name" value="HATPase_c"/>
    <property type="match status" value="1"/>
</dbReference>
<keyword evidence="6" id="KW-0808">Transferase</keyword>
<dbReference type="InterPro" id="IPR003661">
    <property type="entry name" value="HisK_dim/P_dom"/>
</dbReference>
<dbReference type="RefSeq" id="WP_015725509.1">
    <property type="nucleotide sequence ID" value="NC_014972.1"/>
</dbReference>
<keyword evidence="17" id="KW-1185">Reference proteome</keyword>
<feature type="domain" description="Histidine kinase" evidence="15">
    <location>
        <begin position="368"/>
        <end position="584"/>
    </location>
</feature>
<dbReference type="Gene3D" id="1.10.287.130">
    <property type="match status" value="1"/>
</dbReference>
<keyword evidence="5" id="KW-0597">Phosphoprotein</keyword>
<evidence type="ECO:0000256" key="7">
    <source>
        <dbReference type="ARBA" id="ARBA00022692"/>
    </source>
</evidence>
<dbReference type="InterPro" id="IPR036097">
    <property type="entry name" value="HisK_dim/P_sf"/>
</dbReference>
<evidence type="ECO:0000256" key="2">
    <source>
        <dbReference type="ARBA" id="ARBA00004651"/>
    </source>
</evidence>
<dbReference type="Gene3D" id="3.30.565.10">
    <property type="entry name" value="Histidine kinase-like ATPase, C-terminal domain"/>
    <property type="match status" value="1"/>
</dbReference>
<evidence type="ECO:0000256" key="14">
    <source>
        <dbReference type="SAM" id="Phobius"/>
    </source>
</evidence>
<dbReference type="InterPro" id="IPR005467">
    <property type="entry name" value="His_kinase_dom"/>
</dbReference>
<dbReference type="InterPro" id="IPR036890">
    <property type="entry name" value="HATPase_C_sf"/>
</dbReference>
<evidence type="ECO:0000256" key="13">
    <source>
        <dbReference type="ARBA" id="ARBA00023136"/>
    </source>
</evidence>
<sequence length="589" mass="65254">MWLIDKFIPEFWHDGDASGMYKQLFNYRRLWKEAALISVVIVFLPLVMLTAYEYKVTKATFESEALARASRFVAKTRRTESFLLSKKRFALEFIIHDNTFEQLLQPGRLTVLLENLNRGLGLFADLGVIDAAGIQRAYSGPFHLENADYSSQPWFKEIQNRGIFISDVFMGLRNLPHIVIAVKRSMPGGSFYVLRTSVSIERLTEILSHEQTGEVGDAFLINHEGVLQTPSRYFGEVLGKVPLAVPEFSDHTEGYQLEGMPVPGAADTRLPETVADGTLVVSYAYVENSPFILMLVSPKAELMAQWRQTRMKILIFLSFTVGIILLVLLCVVTYLVNAIHTADQKRVMMLHEIEYSEKMASIGRLAAGIAHEINNPLAIINEKAGLIQDLFMIKEQYKQDAKLLGLIASIVSSVERCSVITRRLLSFARQSEATVTRINLHKIITEVLSFLGKEPEYRSITIKIDIDDGIEDIVSDKGKLQQVLLNIIKNAFAAVEDGGNLGIAVRKAGSGAVELSISDDGCGIPPEDLAKIFEPFFTTKGGRGGTGLGLSITYGLVSELGGTIRVTSEQGKGTCFIITLPLTMAEHKG</sequence>
<evidence type="ECO:0000313" key="16">
    <source>
        <dbReference type="EMBL" id="ADW18984.1"/>
    </source>
</evidence>
<evidence type="ECO:0000256" key="4">
    <source>
        <dbReference type="ARBA" id="ARBA00022475"/>
    </source>
</evidence>
<feature type="transmembrane region" description="Helical" evidence="14">
    <location>
        <begin position="313"/>
        <end position="336"/>
    </location>
</feature>
<dbReference type="Pfam" id="PF00512">
    <property type="entry name" value="HisKA"/>
    <property type="match status" value="1"/>
</dbReference>
<dbReference type="SUPFAM" id="SSF47384">
    <property type="entry name" value="Homodimeric domain of signal transducing histidine kinase"/>
    <property type="match status" value="1"/>
</dbReference>
<dbReference type="GO" id="GO:0005886">
    <property type="term" value="C:plasma membrane"/>
    <property type="evidence" value="ECO:0007669"/>
    <property type="project" value="UniProtKB-SubCell"/>
</dbReference>
<dbReference type="InterPro" id="IPR033479">
    <property type="entry name" value="dCache_1"/>
</dbReference>
<dbReference type="SUPFAM" id="SSF55874">
    <property type="entry name" value="ATPase domain of HSP90 chaperone/DNA topoisomerase II/histidine kinase"/>
    <property type="match status" value="1"/>
</dbReference>
<keyword evidence="9 16" id="KW-0418">Kinase</keyword>
<keyword evidence="8" id="KW-0547">Nucleotide-binding</keyword>
<evidence type="ECO:0000313" key="17">
    <source>
        <dbReference type="Proteomes" id="UP000006365"/>
    </source>
</evidence>
<evidence type="ECO:0000256" key="9">
    <source>
        <dbReference type="ARBA" id="ARBA00022777"/>
    </source>
</evidence>
<keyword evidence="11 14" id="KW-1133">Transmembrane helix</keyword>
<dbReference type="InterPro" id="IPR003594">
    <property type="entry name" value="HATPase_dom"/>
</dbReference>
<accession>A0A7U4DQD5</accession>
<dbReference type="EC" id="2.7.13.3" evidence="3"/>
<dbReference type="InterPro" id="IPR004358">
    <property type="entry name" value="Sig_transdc_His_kin-like_C"/>
</dbReference>
<dbReference type="GO" id="GO:0005524">
    <property type="term" value="F:ATP binding"/>
    <property type="evidence" value="ECO:0007669"/>
    <property type="project" value="UniProtKB-KW"/>
</dbReference>
<dbReference type="KEGG" id="dpr:Despr_2850"/>
<evidence type="ECO:0000256" key="11">
    <source>
        <dbReference type="ARBA" id="ARBA00022989"/>
    </source>
</evidence>
<evidence type="ECO:0000256" key="3">
    <source>
        <dbReference type="ARBA" id="ARBA00012438"/>
    </source>
</evidence>
<dbReference type="EMBL" id="CP002364">
    <property type="protein sequence ID" value="ADW18984.1"/>
    <property type="molecule type" value="Genomic_DNA"/>
</dbReference>
<name>A0A7U4DQD5_DESPD</name>
<dbReference type="PANTHER" id="PTHR43065:SF46">
    <property type="entry name" value="C4-DICARBOXYLATE TRANSPORT SENSOR PROTEIN DCTB"/>
    <property type="match status" value="1"/>
</dbReference>
<evidence type="ECO:0000256" key="12">
    <source>
        <dbReference type="ARBA" id="ARBA00023012"/>
    </source>
</evidence>
<organism evidence="16 17">
    <name type="scientific">Desulfobulbus propionicus (strain ATCC 33891 / DSM 2032 / VKM B-1956 / 1pr3)</name>
    <dbReference type="NCBI Taxonomy" id="577650"/>
    <lineage>
        <taxon>Bacteria</taxon>
        <taxon>Pseudomonadati</taxon>
        <taxon>Thermodesulfobacteriota</taxon>
        <taxon>Desulfobulbia</taxon>
        <taxon>Desulfobulbales</taxon>
        <taxon>Desulfobulbaceae</taxon>
        <taxon>Desulfobulbus</taxon>
    </lineage>
</organism>
<dbReference type="PRINTS" id="PR00344">
    <property type="entry name" value="BCTRLSENSOR"/>
</dbReference>
<feature type="transmembrane region" description="Helical" evidence="14">
    <location>
        <begin position="34"/>
        <end position="52"/>
    </location>
</feature>
<dbReference type="SMART" id="SM00388">
    <property type="entry name" value="HisKA"/>
    <property type="match status" value="1"/>
</dbReference>
<keyword evidence="7 14" id="KW-0812">Transmembrane</keyword>
<proteinExistence type="predicted"/>
<dbReference type="Pfam" id="PF02743">
    <property type="entry name" value="dCache_1"/>
    <property type="match status" value="1"/>
</dbReference>
<evidence type="ECO:0000259" key="15">
    <source>
        <dbReference type="PROSITE" id="PS50109"/>
    </source>
</evidence>
<dbReference type="PROSITE" id="PS50109">
    <property type="entry name" value="HIS_KIN"/>
    <property type="match status" value="1"/>
</dbReference>
<evidence type="ECO:0000256" key="5">
    <source>
        <dbReference type="ARBA" id="ARBA00022553"/>
    </source>
</evidence>
<comment type="subcellular location">
    <subcellularLocation>
        <location evidence="2">Cell membrane</location>
        <topology evidence="2">Multi-pass membrane protein</topology>
    </subcellularLocation>
</comment>
<keyword evidence="13 14" id="KW-0472">Membrane</keyword>
<dbReference type="SMART" id="SM00387">
    <property type="entry name" value="HATPase_c"/>
    <property type="match status" value="1"/>
</dbReference>
<dbReference type="CDD" id="cd12914">
    <property type="entry name" value="PDC1_DGC_like"/>
    <property type="match status" value="1"/>
</dbReference>
<reference evidence="16 17" key="1">
    <citation type="journal article" date="2011" name="Stand. Genomic Sci.">
        <title>Complete genome sequence of Desulfobulbus propionicus type strain (1pr3).</title>
        <authorList>
            <person name="Pagani I."/>
            <person name="Lapidus A."/>
            <person name="Nolan M."/>
            <person name="Lucas S."/>
            <person name="Hammon N."/>
            <person name="Deshpande S."/>
            <person name="Cheng J.F."/>
            <person name="Chertkov O."/>
            <person name="Davenport K."/>
            <person name="Tapia R."/>
            <person name="Han C."/>
            <person name="Goodwin L."/>
            <person name="Pitluck S."/>
            <person name="Liolios K."/>
            <person name="Mavromatis K."/>
            <person name="Ivanova N."/>
            <person name="Mikhailova N."/>
            <person name="Pati A."/>
            <person name="Chen A."/>
            <person name="Palaniappan K."/>
            <person name="Land M."/>
            <person name="Hauser L."/>
            <person name="Chang Y.J."/>
            <person name="Jeffries C.D."/>
            <person name="Detter J.C."/>
            <person name="Brambilla E."/>
            <person name="Kannan K.P."/>
            <person name="Djao O.D."/>
            <person name="Rohde M."/>
            <person name="Pukall R."/>
            <person name="Spring S."/>
            <person name="Goker M."/>
            <person name="Sikorski J."/>
            <person name="Woyke T."/>
            <person name="Bristow J."/>
            <person name="Eisen J.A."/>
            <person name="Markowitz V."/>
            <person name="Hugenholtz P."/>
            <person name="Kyrpides N.C."/>
            <person name="Klenk H.P."/>
        </authorList>
    </citation>
    <scope>NUCLEOTIDE SEQUENCE [LARGE SCALE GENOMIC DNA]</scope>
    <source>
        <strain evidence="17">ATCC 33891 / DSM 2032 / 1pr3</strain>
    </source>
</reference>